<evidence type="ECO:0000256" key="1">
    <source>
        <dbReference type="SAM" id="MobiDB-lite"/>
    </source>
</evidence>
<gene>
    <name evidence="2" type="ORF">GCM10009839_85370</name>
</gene>
<feature type="compositionally biased region" description="Basic residues" evidence="1">
    <location>
        <begin position="86"/>
        <end position="97"/>
    </location>
</feature>
<feature type="region of interest" description="Disordered" evidence="1">
    <location>
        <begin position="59"/>
        <end position="97"/>
    </location>
</feature>
<accession>A0ABN2VFL8</accession>
<dbReference type="Proteomes" id="UP001500751">
    <property type="component" value="Unassembled WGS sequence"/>
</dbReference>
<evidence type="ECO:0000313" key="2">
    <source>
        <dbReference type="EMBL" id="GAA2061296.1"/>
    </source>
</evidence>
<comment type="caution">
    <text evidence="2">The sequence shown here is derived from an EMBL/GenBank/DDBJ whole genome shotgun (WGS) entry which is preliminary data.</text>
</comment>
<proteinExistence type="predicted"/>
<sequence length="97" mass="10057">MALMGFGGFGGFAVGCPLGTLGTLGHPSPLGLLRPGSRHDAVTTGVRIRWNVGDNVASGVGAGTRGEHAPNNAESPAGTEVPAGLRLRHRYQDRRRD</sequence>
<keyword evidence="3" id="KW-1185">Reference proteome</keyword>
<evidence type="ECO:0008006" key="4">
    <source>
        <dbReference type="Google" id="ProtNLM"/>
    </source>
</evidence>
<organism evidence="2 3">
    <name type="scientific">Catenulispora yoronensis</name>
    <dbReference type="NCBI Taxonomy" id="450799"/>
    <lineage>
        <taxon>Bacteria</taxon>
        <taxon>Bacillati</taxon>
        <taxon>Actinomycetota</taxon>
        <taxon>Actinomycetes</taxon>
        <taxon>Catenulisporales</taxon>
        <taxon>Catenulisporaceae</taxon>
        <taxon>Catenulispora</taxon>
    </lineage>
</organism>
<evidence type="ECO:0000313" key="3">
    <source>
        <dbReference type="Proteomes" id="UP001500751"/>
    </source>
</evidence>
<name>A0ABN2VFL8_9ACTN</name>
<reference evidence="2 3" key="1">
    <citation type="journal article" date="2019" name="Int. J. Syst. Evol. Microbiol.">
        <title>The Global Catalogue of Microorganisms (GCM) 10K type strain sequencing project: providing services to taxonomists for standard genome sequencing and annotation.</title>
        <authorList>
            <consortium name="The Broad Institute Genomics Platform"/>
            <consortium name="The Broad Institute Genome Sequencing Center for Infectious Disease"/>
            <person name="Wu L."/>
            <person name="Ma J."/>
        </authorList>
    </citation>
    <scope>NUCLEOTIDE SEQUENCE [LARGE SCALE GENOMIC DNA]</scope>
    <source>
        <strain evidence="2 3">JCM 16014</strain>
    </source>
</reference>
<protein>
    <recommendedName>
        <fullName evidence="4">Sulphur transport domain-containing protein</fullName>
    </recommendedName>
</protein>
<dbReference type="EMBL" id="BAAAQN010000082">
    <property type="protein sequence ID" value="GAA2061296.1"/>
    <property type="molecule type" value="Genomic_DNA"/>
</dbReference>